<feature type="domain" description="Periplasmic binding protein" evidence="4">
    <location>
        <begin position="49"/>
        <end position="295"/>
    </location>
</feature>
<dbReference type="InterPro" id="IPR025997">
    <property type="entry name" value="SBP_2_dom"/>
</dbReference>
<evidence type="ECO:0000313" key="5">
    <source>
        <dbReference type="EMBL" id="RKP54154.1"/>
    </source>
</evidence>
<dbReference type="OrthoDB" id="6196975at2"/>
<comment type="caution">
    <text evidence="5">The sequence shown here is derived from an EMBL/GenBank/DDBJ whole genome shotgun (WGS) entry which is preliminary data.</text>
</comment>
<gene>
    <name evidence="5" type="ORF">D7Z26_12310</name>
</gene>
<sequence>MRKQRWTIALFLILFTVALYSSLYYKMIFGAAHHDRHVTVILKSLNVRQDFWQAVNKGAEAAAKEMGAELTVAGPLQEGDVNDQIRILEQEIDRKPDAIVVAPLIDDRMPGILAKVRSAGIRLVVIDTPPDMKPAPVVVSNDHVEAGRLAGETSLTETNNRPIIAIISDAPESQISQQRLEGLKQSLAGNKESANEIYYAGNSEDKAYAIAKRLLIQDKPFNTFITLNESATLGVAKLLEEQQKADVIHLIGFDSSVDEIQLLESGTLNAAIVQKPFNMGYLGVKTALRLIDRKKVAPATYIESNVITKLNMYTPENQKLLFPFINNK</sequence>
<dbReference type="PANTHER" id="PTHR46847:SF1">
    <property type="entry name" value="D-ALLOSE-BINDING PERIPLASMIC PROTEIN-RELATED"/>
    <property type="match status" value="1"/>
</dbReference>
<organism evidence="5 6">
    <name type="scientific">Cohnella endophytica</name>
    <dbReference type="NCBI Taxonomy" id="2419778"/>
    <lineage>
        <taxon>Bacteria</taxon>
        <taxon>Bacillati</taxon>
        <taxon>Bacillota</taxon>
        <taxon>Bacilli</taxon>
        <taxon>Bacillales</taxon>
        <taxon>Paenibacillaceae</taxon>
        <taxon>Cohnella</taxon>
    </lineage>
</organism>
<dbReference type="SUPFAM" id="SSF53822">
    <property type="entry name" value="Periplasmic binding protein-like I"/>
    <property type="match status" value="1"/>
</dbReference>
<evidence type="ECO:0000256" key="1">
    <source>
        <dbReference type="ARBA" id="ARBA00004196"/>
    </source>
</evidence>
<dbReference type="RefSeq" id="WP_120977260.1">
    <property type="nucleotide sequence ID" value="NZ_RBZM01000005.1"/>
</dbReference>
<dbReference type="GO" id="GO:0030246">
    <property type="term" value="F:carbohydrate binding"/>
    <property type="evidence" value="ECO:0007669"/>
    <property type="project" value="UniProtKB-ARBA"/>
</dbReference>
<comment type="similarity">
    <text evidence="2">Belongs to the bacterial solute-binding protein 2 family.</text>
</comment>
<evidence type="ECO:0000256" key="2">
    <source>
        <dbReference type="ARBA" id="ARBA00007639"/>
    </source>
</evidence>
<dbReference type="Pfam" id="PF13407">
    <property type="entry name" value="Peripla_BP_4"/>
    <property type="match status" value="1"/>
</dbReference>
<dbReference type="AlphaFoldDB" id="A0A494XWT7"/>
<dbReference type="PANTHER" id="PTHR46847">
    <property type="entry name" value="D-ALLOSE-BINDING PERIPLASMIC PROTEIN-RELATED"/>
    <property type="match status" value="1"/>
</dbReference>
<keyword evidence="3" id="KW-0732">Signal</keyword>
<comment type="subcellular location">
    <subcellularLocation>
        <location evidence="1">Cell envelope</location>
    </subcellularLocation>
</comment>
<name>A0A494XWT7_9BACL</name>
<protein>
    <recommendedName>
        <fullName evidence="4">Periplasmic binding protein domain-containing protein</fullName>
    </recommendedName>
</protein>
<dbReference type="EMBL" id="RBZM01000005">
    <property type="protein sequence ID" value="RKP54154.1"/>
    <property type="molecule type" value="Genomic_DNA"/>
</dbReference>
<proteinExistence type="inferred from homology"/>
<evidence type="ECO:0000256" key="3">
    <source>
        <dbReference type="ARBA" id="ARBA00022729"/>
    </source>
</evidence>
<accession>A0A494XWT7</accession>
<dbReference type="Gene3D" id="3.40.50.2300">
    <property type="match status" value="2"/>
</dbReference>
<keyword evidence="6" id="KW-1185">Reference proteome</keyword>
<evidence type="ECO:0000259" key="4">
    <source>
        <dbReference type="Pfam" id="PF13407"/>
    </source>
</evidence>
<dbReference type="Proteomes" id="UP000282076">
    <property type="component" value="Unassembled WGS sequence"/>
</dbReference>
<reference evidence="5 6" key="1">
    <citation type="submission" date="2018-10" db="EMBL/GenBank/DDBJ databases">
        <title>Cohnella sp. M2MS4P-1, whole genome shotgun sequence.</title>
        <authorList>
            <person name="Tuo L."/>
        </authorList>
    </citation>
    <scope>NUCLEOTIDE SEQUENCE [LARGE SCALE GENOMIC DNA]</scope>
    <source>
        <strain evidence="5 6">M2MS4P-1</strain>
    </source>
</reference>
<evidence type="ECO:0000313" key="6">
    <source>
        <dbReference type="Proteomes" id="UP000282076"/>
    </source>
</evidence>
<dbReference type="GO" id="GO:0030313">
    <property type="term" value="C:cell envelope"/>
    <property type="evidence" value="ECO:0007669"/>
    <property type="project" value="UniProtKB-SubCell"/>
</dbReference>
<dbReference type="InterPro" id="IPR028082">
    <property type="entry name" value="Peripla_BP_I"/>
</dbReference>